<protein>
    <submittedName>
        <fullName evidence="1">Uncharacterized protein</fullName>
    </submittedName>
</protein>
<name>A0A239DNJ6_9PSED</name>
<organism evidence="1 4">
    <name type="scientific">Pseudomonas delhiensis</name>
    <dbReference type="NCBI Taxonomy" id="366289"/>
    <lineage>
        <taxon>Bacteria</taxon>
        <taxon>Pseudomonadati</taxon>
        <taxon>Pseudomonadota</taxon>
        <taxon>Gammaproteobacteria</taxon>
        <taxon>Pseudomonadales</taxon>
        <taxon>Pseudomonadaceae</taxon>
        <taxon>Pseudomonas</taxon>
    </lineage>
</organism>
<reference evidence="1 4" key="1">
    <citation type="submission" date="2016-10" db="EMBL/GenBank/DDBJ databases">
        <authorList>
            <person name="de Groot N.N."/>
        </authorList>
    </citation>
    <scope>NUCLEOTIDE SEQUENCE [LARGE SCALE GENOMIC DNA]</scope>
    <source>
        <strain evidence="1 4">CCM 7361</strain>
    </source>
</reference>
<accession>A0A239DNJ6</accession>
<gene>
    <name evidence="1" type="ORF">SAMN05216189_101020</name>
    <name evidence="2" type="ORF">SAMN06295949_10120</name>
</gene>
<dbReference type="AlphaFoldDB" id="A0A239DNJ6"/>
<dbReference type="Proteomes" id="UP000198309">
    <property type="component" value="Unassembled WGS sequence"/>
</dbReference>
<dbReference type="EMBL" id="FNEC01000010">
    <property type="protein sequence ID" value="SDI89484.1"/>
    <property type="molecule type" value="Genomic_DNA"/>
</dbReference>
<keyword evidence="3" id="KW-1185">Reference proteome</keyword>
<proteinExistence type="predicted"/>
<dbReference type="EMBL" id="FZPC01000001">
    <property type="protein sequence ID" value="SNS34040.1"/>
    <property type="molecule type" value="Genomic_DNA"/>
</dbReference>
<dbReference type="Proteomes" id="UP000199693">
    <property type="component" value="Unassembled WGS sequence"/>
</dbReference>
<reference evidence="2 3" key="2">
    <citation type="submission" date="2017-06" db="EMBL/GenBank/DDBJ databases">
        <authorList>
            <person name="Varghese N."/>
            <person name="Submissions S."/>
        </authorList>
    </citation>
    <scope>NUCLEOTIDE SEQUENCE [LARGE SCALE GENOMIC DNA]</scope>
    <source>
        <strain evidence="2 3">RLD-1</strain>
    </source>
</reference>
<evidence type="ECO:0000313" key="3">
    <source>
        <dbReference type="Proteomes" id="UP000198309"/>
    </source>
</evidence>
<evidence type="ECO:0000313" key="4">
    <source>
        <dbReference type="Proteomes" id="UP000199693"/>
    </source>
</evidence>
<sequence length="34" mass="3578">MFANFDHSLPLPGSFAPACACVAVAKKSKKQSLI</sequence>
<evidence type="ECO:0000313" key="1">
    <source>
        <dbReference type="EMBL" id="SDI89484.1"/>
    </source>
</evidence>
<evidence type="ECO:0000313" key="2">
    <source>
        <dbReference type="EMBL" id="SNS34040.1"/>
    </source>
</evidence>